<dbReference type="Pfam" id="PF16344">
    <property type="entry name" value="FecR_C"/>
    <property type="match status" value="1"/>
</dbReference>
<dbReference type="InterPro" id="IPR032508">
    <property type="entry name" value="FecR_C"/>
</dbReference>
<dbReference type="PANTHER" id="PTHR30273">
    <property type="entry name" value="PERIPLASMIC SIGNAL SENSOR AND SIGMA FACTOR ACTIVATOR FECR-RELATED"/>
    <property type="match status" value="1"/>
</dbReference>
<comment type="caution">
    <text evidence="3">The sequence shown here is derived from an EMBL/GenBank/DDBJ whole genome shotgun (WGS) entry which is preliminary data.</text>
</comment>
<reference evidence="3" key="1">
    <citation type="submission" date="2020-05" db="EMBL/GenBank/DDBJ databases">
        <title>Chitinophaga laudate sp. nov., isolated from a tropical peat swamp.</title>
        <authorList>
            <person name="Goh C.B.S."/>
            <person name="Lee M.S."/>
            <person name="Parimannan S."/>
            <person name="Pasbakhsh P."/>
            <person name="Yule C.M."/>
            <person name="Rajandas H."/>
            <person name="Loke S."/>
            <person name="Croft L."/>
            <person name="Tan J.B.L."/>
        </authorList>
    </citation>
    <scope>NUCLEOTIDE SEQUENCE</scope>
    <source>
        <strain evidence="3">Mgbs1</strain>
    </source>
</reference>
<dbReference type="PIRSF" id="PIRSF018266">
    <property type="entry name" value="FecR"/>
    <property type="match status" value="1"/>
</dbReference>
<gene>
    <name evidence="3" type="ORF">ECE50_004250</name>
</gene>
<dbReference type="Pfam" id="PF04773">
    <property type="entry name" value="FecR"/>
    <property type="match status" value="1"/>
</dbReference>
<dbReference type="EMBL" id="RIAR02000001">
    <property type="protein sequence ID" value="NSL86029.1"/>
    <property type="molecule type" value="Genomic_DNA"/>
</dbReference>
<dbReference type="InterPro" id="IPR006860">
    <property type="entry name" value="FecR"/>
</dbReference>
<evidence type="ECO:0000313" key="3">
    <source>
        <dbReference type="EMBL" id="NSL86029.1"/>
    </source>
</evidence>
<organism evidence="3 4">
    <name type="scientific">Chitinophaga solisilvae</name>
    <dbReference type="NCBI Taxonomy" id="1233460"/>
    <lineage>
        <taxon>Bacteria</taxon>
        <taxon>Pseudomonadati</taxon>
        <taxon>Bacteroidota</taxon>
        <taxon>Chitinophagia</taxon>
        <taxon>Chitinophagales</taxon>
        <taxon>Chitinophagaceae</taxon>
        <taxon>Chitinophaga</taxon>
    </lineage>
</organism>
<evidence type="ECO:0000259" key="2">
    <source>
        <dbReference type="Pfam" id="PF16344"/>
    </source>
</evidence>
<keyword evidence="4" id="KW-1185">Reference proteome</keyword>
<dbReference type="AlphaFoldDB" id="A0A3S1CZW3"/>
<protein>
    <submittedName>
        <fullName evidence="3">DUF4974 domain-containing protein</fullName>
    </submittedName>
</protein>
<dbReference type="GO" id="GO:0016989">
    <property type="term" value="F:sigma factor antagonist activity"/>
    <property type="evidence" value="ECO:0007669"/>
    <property type="project" value="TreeGrafter"/>
</dbReference>
<dbReference type="Proteomes" id="UP000281028">
    <property type="component" value="Unassembled WGS sequence"/>
</dbReference>
<name>A0A3S1CZW3_9BACT</name>
<proteinExistence type="predicted"/>
<evidence type="ECO:0000259" key="1">
    <source>
        <dbReference type="Pfam" id="PF04773"/>
    </source>
</evidence>
<accession>A0A3S1CZW3</accession>
<dbReference type="Gene3D" id="2.60.120.1440">
    <property type="match status" value="1"/>
</dbReference>
<sequence>MQLPADDTGMDWNKILESLDEAKIPEDMTKEEFFAMSDARAAQALLAAQDFDESAGWQEFTYLRGQRRLRHRRIIRLAVAASLVLALGAGLWIFTPRNHSIQTADVLPAGKVRLRTSDGRSIELEKQARSIQDNDIAKINAGGDSLVYTATGKAKQHGIPRDTLDIPRGTPFQLLLADGTRVWLNAESRLIYPAAFQGLTREVFLEGEGYFDVAPDPSHPFLVHTGNTTTKVLGTAFNIRAYDASVVTTLRSGKVQVTAGSASLLLQPDEQAIVHTRNGDLQKRTVDSRDYFAWIQGDLYFDGATLGSITETLSRYYDYRFVFDDAAIAALRFTLDIPRPERLQDVLAQLNKSREDLRFQVDNKTITISIH</sequence>
<dbReference type="Gene3D" id="3.55.50.30">
    <property type="match status" value="1"/>
</dbReference>
<dbReference type="OrthoDB" id="737880at2"/>
<feature type="domain" description="Protein FecR C-terminal" evidence="2">
    <location>
        <begin position="299"/>
        <end position="368"/>
    </location>
</feature>
<dbReference type="InterPro" id="IPR012373">
    <property type="entry name" value="Ferrdict_sens_TM"/>
</dbReference>
<evidence type="ECO:0000313" key="4">
    <source>
        <dbReference type="Proteomes" id="UP000281028"/>
    </source>
</evidence>
<feature type="domain" description="FecR protein" evidence="1">
    <location>
        <begin position="170"/>
        <end position="256"/>
    </location>
</feature>
<dbReference type="PANTHER" id="PTHR30273:SF2">
    <property type="entry name" value="PROTEIN FECR"/>
    <property type="match status" value="1"/>
</dbReference>